<feature type="transmembrane region" description="Helical" evidence="6">
    <location>
        <begin position="269"/>
        <end position="292"/>
    </location>
</feature>
<keyword evidence="4 6" id="KW-1133">Transmembrane helix</keyword>
<sequence>MKQTFKWIAVAVLVLLLGASFHYSGGWLQLCAGLALFLFGMQCLEQGLKALAGGGMERLLARSTATPLKGLLFGGGATLLLQSSTLVSLLTIAFLGTGLIQLGGAIAVLLGANLGATSGIWLLALAGQNLSLSPLALPLLVFGVLARYTGPRGMAAGQLLVGIAFIFLAIDQIKDGFSAMTTIELGRYAADGWAGTLLFVAVGLGLTVIVQSSHATLMLTLAALSQGQLEPAQSLAIAIGSNVGSSVSTAVMGFLGGNRAGQRLALAHVLFNVSTALVALLALPLLQSAVLWLTARAGMGDNALIQLALFHTLFNALGVALFWPWQAGFARLLERWLPDRPQPAGLVAEIARGPAATRRSPYLSDSALRSADTATQAFSQELRHLGRLSLEVIGQALYCPPDELAAPRHDDVVLRGRLQQSTLDSETLYREHIKPVYGELLRFAGRFEQPLDEVRQQWWRDGQEAASQLVKAVKDAHQLQANLKRYAGATVQPGSTASAAASAYLELRRQLIDALAWLGHSASVPATAGHWQAQRQTLQAHLTAFKDDFTARLFREVREGRLDGAQLGSLVNDLGYAQRIVGNLHQVLELCDGQRQGLAWRGREEDAATAPAP</sequence>
<dbReference type="GO" id="GO:0005886">
    <property type="term" value="C:plasma membrane"/>
    <property type="evidence" value="ECO:0007669"/>
    <property type="project" value="UniProtKB-SubCell"/>
</dbReference>
<keyword evidence="8" id="KW-1185">Reference proteome</keyword>
<evidence type="ECO:0000256" key="6">
    <source>
        <dbReference type="SAM" id="Phobius"/>
    </source>
</evidence>
<feature type="transmembrane region" description="Helical" evidence="6">
    <location>
        <begin position="102"/>
        <end position="124"/>
    </location>
</feature>
<dbReference type="Pfam" id="PF02690">
    <property type="entry name" value="Na_Pi_cotrans"/>
    <property type="match status" value="1"/>
</dbReference>
<evidence type="ECO:0000256" key="3">
    <source>
        <dbReference type="ARBA" id="ARBA00022692"/>
    </source>
</evidence>
<evidence type="ECO:0000313" key="8">
    <source>
        <dbReference type="Proteomes" id="UP000050836"/>
    </source>
</evidence>
<accession>A0A0R0ATS5</accession>
<protein>
    <submittedName>
        <fullName evidence="7">Sodium:phosphate symporter</fullName>
    </submittedName>
</protein>
<name>A0A0R0ATS5_9GAMM</name>
<gene>
    <name evidence="7" type="ORF">ARC78_02810</name>
</gene>
<feature type="transmembrane region" description="Helical" evidence="6">
    <location>
        <begin position="304"/>
        <end position="325"/>
    </location>
</feature>
<proteinExistence type="predicted"/>
<evidence type="ECO:0000313" key="7">
    <source>
        <dbReference type="EMBL" id="KRG45134.1"/>
    </source>
</evidence>
<evidence type="ECO:0000256" key="4">
    <source>
        <dbReference type="ARBA" id="ARBA00022989"/>
    </source>
</evidence>
<reference evidence="7 8" key="1">
    <citation type="submission" date="2015-10" db="EMBL/GenBank/DDBJ databases">
        <title>Genome sequencing and analysis of members of genus Stenotrophomonas.</title>
        <authorList>
            <person name="Patil P.P."/>
            <person name="Midha S."/>
            <person name="Patil P.B."/>
        </authorList>
    </citation>
    <scope>NUCLEOTIDE SEQUENCE [LARGE SCALE GENOMIC DNA]</scope>
    <source>
        <strain evidence="7 8">JCM 9942</strain>
    </source>
</reference>
<organism evidence="7 8">
    <name type="scientific">Stenotrophomonas pictorum JCM 9942</name>
    <dbReference type="NCBI Taxonomy" id="1236960"/>
    <lineage>
        <taxon>Bacteria</taxon>
        <taxon>Pseudomonadati</taxon>
        <taxon>Pseudomonadota</taxon>
        <taxon>Gammaproteobacteria</taxon>
        <taxon>Lysobacterales</taxon>
        <taxon>Lysobacteraceae</taxon>
        <taxon>Stenotrophomonas</taxon>
    </lineage>
</organism>
<dbReference type="Proteomes" id="UP000050836">
    <property type="component" value="Unassembled WGS sequence"/>
</dbReference>
<keyword evidence="5 6" id="KW-0472">Membrane</keyword>
<evidence type="ECO:0000256" key="1">
    <source>
        <dbReference type="ARBA" id="ARBA00004651"/>
    </source>
</evidence>
<dbReference type="GO" id="GO:0044341">
    <property type="term" value="P:sodium-dependent phosphate transport"/>
    <property type="evidence" value="ECO:0007669"/>
    <property type="project" value="InterPro"/>
</dbReference>
<feature type="transmembrane region" description="Helical" evidence="6">
    <location>
        <begin position="193"/>
        <end position="223"/>
    </location>
</feature>
<feature type="transmembrane region" description="Helical" evidence="6">
    <location>
        <begin position="235"/>
        <end position="257"/>
    </location>
</feature>
<feature type="transmembrane region" description="Helical" evidence="6">
    <location>
        <begin position="155"/>
        <end position="173"/>
    </location>
</feature>
<comment type="caution">
    <text evidence="7">The sequence shown here is derived from an EMBL/GenBank/DDBJ whole genome shotgun (WGS) entry which is preliminary data.</text>
</comment>
<dbReference type="PANTHER" id="PTHR10010">
    <property type="entry name" value="SOLUTE CARRIER FAMILY 34 SODIUM PHOSPHATE , MEMBER 2-RELATED"/>
    <property type="match status" value="1"/>
</dbReference>
<comment type="subcellular location">
    <subcellularLocation>
        <location evidence="1">Cell membrane</location>
        <topology evidence="1">Multi-pass membrane protein</topology>
    </subcellularLocation>
</comment>
<keyword evidence="2" id="KW-1003">Cell membrane</keyword>
<dbReference type="NCBIfam" id="NF037997">
    <property type="entry name" value="Na_Pi_symport"/>
    <property type="match status" value="1"/>
</dbReference>
<evidence type="ECO:0000256" key="5">
    <source>
        <dbReference type="ARBA" id="ARBA00023136"/>
    </source>
</evidence>
<feature type="transmembrane region" description="Helical" evidence="6">
    <location>
        <begin position="71"/>
        <end position="95"/>
    </location>
</feature>
<keyword evidence="3 6" id="KW-0812">Transmembrane</keyword>
<dbReference type="InterPro" id="IPR003841">
    <property type="entry name" value="Na/Pi_transpt"/>
</dbReference>
<dbReference type="GO" id="GO:0005436">
    <property type="term" value="F:sodium:phosphate symporter activity"/>
    <property type="evidence" value="ECO:0007669"/>
    <property type="project" value="InterPro"/>
</dbReference>
<dbReference type="AlphaFoldDB" id="A0A0R0ATS5"/>
<evidence type="ECO:0000256" key="2">
    <source>
        <dbReference type="ARBA" id="ARBA00022475"/>
    </source>
</evidence>
<dbReference type="EMBL" id="LLXS01000004">
    <property type="protein sequence ID" value="KRG45134.1"/>
    <property type="molecule type" value="Genomic_DNA"/>
</dbReference>
<dbReference type="PANTHER" id="PTHR10010:SF46">
    <property type="entry name" value="SODIUM-DEPENDENT PHOSPHATE TRANSPORT PROTEIN 2B"/>
    <property type="match status" value="1"/>
</dbReference>